<dbReference type="PANTHER" id="PTHR24412:SF232">
    <property type="entry name" value="GIGAXONIN"/>
    <property type="match status" value="1"/>
</dbReference>
<accession>A0ABM1EDU4</accession>
<dbReference type="SMART" id="SM00225">
    <property type="entry name" value="BTB"/>
    <property type="match status" value="1"/>
</dbReference>
<reference evidence="7" key="1">
    <citation type="submission" date="2025-08" db="UniProtKB">
        <authorList>
            <consortium name="RefSeq"/>
        </authorList>
    </citation>
    <scope>IDENTIFICATION</scope>
</reference>
<sequence length="623" mass="70154">MAGNGDVLNETLSVNKNSVSYSTHACKLLRALNESRKDPSSCDGIMIFRDGRVPIQRSVLAAACPYFRLLYAYSQEDTGSAIAQRAAEVEVKELSCCTFEHILDYIYTAEIELNVENVQDILQAADIFLIEELKQICGDFLEQNINLQNCIGIWAFTEQFSCPWTHHVAEQFIHMNFSQVWHGEEFLTLTFEQLAQLLKRDTLAVSTEQEVWNATLQWVKHMDERQTHLEELMATCLRLCHLCPSMVLSEPLVKLTNKNAAFKELFIKWEHMKIQKTEVNRSLNRGQGKQVFIVAGGSAEPYRKMKSQESVNRMNQLLSSVYCLKPAHPCRNEGAAWIPLADMLHPRFGHSVIQAGKYMYAVGGMTHGNDMAHVPLLAVERYDPTENKWIEVASVKHPRVRCGLVSIKEELFVLGGEFPHSGDPVPYIEVLNIFKNTWQEVGLIAVPRSGAAYAVTNENILMIGGFSNGKFYESVERYEPRSDSWSPMPALKERRCNAHAVTAPGSGSSVYVIGGWRPHCPSTTHQCHMKLCDIEVLSSDGWQKMDSRSQMCLMQKSDVFGMAMLGDRLVVAGKLNLGHGNHYLRMYHQPSATWHSLMVAPPIPQPMHAAVCSLQVPNTLLNL</sequence>
<protein>
    <submittedName>
        <fullName evidence="7">Gigaxonin-like</fullName>
    </submittedName>
</protein>
<dbReference type="Gene3D" id="2.120.10.80">
    <property type="entry name" value="Kelch-type beta propeller"/>
    <property type="match status" value="1"/>
</dbReference>
<dbReference type="PIRSF" id="PIRSF037037">
    <property type="entry name" value="Kelch-like_protein_gigaxonin"/>
    <property type="match status" value="1"/>
</dbReference>
<comment type="pathway">
    <text evidence="1">Protein modification; protein ubiquitination.</text>
</comment>
<dbReference type="PANTHER" id="PTHR24412">
    <property type="entry name" value="KELCH PROTEIN"/>
    <property type="match status" value="1"/>
</dbReference>
<keyword evidence="6" id="KW-1185">Reference proteome</keyword>
<dbReference type="InterPro" id="IPR000210">
    <property type="entry name" value="BTB/POZ_dom"/>
</dbReference>
<dbReference type="GeneID" id="106811305"/>
<dbReference type="Proteomes" id="UP000695022">
    <property type="component" value="Unplaced"/>
</dbReference>
<dbReference type="InterPro" id="IPR017096">
    <property type="entry name" value="BTB-kelch_protein"/>
</dbReference>
<evidence type="ECO:0000256" key="3">
    <source>
        <dbReference type="ARBA" id="ARBA00022737"/>
    </source>
</evidence>
<evidence type="ECO:0000256" key="4">
    <source>
        <dbReference type="ARBA" id="ARBA00022786"/>
    </source>
</evidence>
<dbReference type="SMART" id="SM00875">
    <property type="entry name" value="BACK"/>
    <property type="match status" value="1"/>
</dbReference>
<dbReference type="InterPro" id="IPR011333">
    <property type="entry name" value="SKP1/BTB/POZ_sf"/>
</dbReference>
<dbReference type="CDD" id="cd18455">
    <property type="entry name" value="BACK_KLHL16_gigaxonin"/>
    <property type="match status" value="1"/>
</dbReference>
<dbReference type="SUPFAM" id="SSF117281">
    <property type="entry name" value="Kelch motif"/>
    <property type="match status" value="1"/>
</dbReference>
<gene>
    <name evidence="7" type="primary">LOC106811305</name>
</gene>
<dbReference type="RefSeq" id="XP_014670365.1">
    <property type="nucleotide sequence ID" value="XM_014814879.1"/>
</dbReference>
<evidence type="ECO:0000259" key="5">
    <source>
        <dbReference type="PROSITE" id="PS50097"/>
    </source>
</evidence>
<dbReference type="Pfam" id="PF07707">
    <property type="entry name" value="BACK"/>
    <property type="match status" value="1"/>
</dbReference>
<evidence type="ECO:0000256" key="1">
    <source>
        <dbReference type="ARBA" id="ARBA00004906"/>
    </source>
</evidence>
<dbReference type="SMART" id="SM00612">
    <property type="entry name" value="Kelch"/>
    <property type="match status" value="3"/>
</dbReference>
<dbReference type="InterPro" id="IPR006652">
    <property type="entry name" value="Kelch_1"/>
</dbReference>
<keyword evidence="4" id="KW-0833">Ubl conjugation pathway</keyword>
<organism evidence="6 7">
    <name type="scientific">Priapulus caudatus</name>
    <name type="common">Priapulid worm</name>
    <dbReference type="NCBI Taxonomy" id="37621"/>
    <lineage>
        <taxon>Eukaryota</taxon>
        <taxon>Metazoa</taxon>
        <taxon>Ecdysozoa</taxon>
        <taxon>Scalidophora</taxon>
        <taxon>Priapulida</taxon>
        <taxon>Priapulimorpha</taxon>
        <taxon>Priapulimorphida</taxon>
        <taxon>Priapulidae</taxon>
        <taxon>Priapulus</taxon>
    </lineage>
</organism>
<dbReference type="InterPro" id="IPR015915">
    <property type="entry name" value="Kelch-typ_b-propeller"/>
</dbReference>
<dbReference type="Gene3D" id="3.30.710.10">
    <property type="entry name" value="Potassium Channel Kv1.1, Chain A"/>
    <property type="match status" value="1"/>
</dbReference>
<evidence type="ECO:0000313" key="6">
    <source>
        <dbReference type="Proteomes" id="UP000695022"/>
    </source>
</evidence>
<evidence type="ECO:0000256" key="2">
    <source>
        <dbReference type="ARBA" id="ARBA00022441"/>
    </source>
</evidence>
<keyword evidence="3" id="KW-0677">Repeat</keyword>
<dbReference type="InterPro" id="IPR011705">
    <property type="entry name" value="BACK"/>
</dbReference>
<dbReference type="SUPFAM" id="SSF54695">
    <property type="entry name" value="POZ domain"/>
    <property type="match status" value="1"/>
</dbReference>
<feature type="domain" description="BTB" evidence="5">
    <location>
        <begin position="42"/>
        <end position="115"/>
    </location>
</feature>
<keyword evidence="2" id="KW-0880">Kelch repeat</keyword>
<dbReference type="Pfam" id="PF24681">
    <property type="entry name" value="Kelch_KLHDC2_KLHL20_DRC7"/>
    <property type="match status" value="1"/>
</dbReference>
<name>A0ABM1EDU4_PRICU</name>
<dbReference type="Pfam" id="PF00651">
    <property type="entry name" value="BTB"/>
    <property type="match status" value="1"/>
</dbReference>
<dbReference type="InterPro" id="IPR030579">
    <property type="entry name" value="KLHL16_BACK"/>
</dbReference>
<proteinExistence type="predicted"/>
<dbReference type="Gene3D" id="1.25.40.420">
    <property type="match status" value="1"/>
</dbReference>
<dbReference type="PROSITE" id="PS50097">
    <property type="entry name" value="BTB"/>
    <property type="match status" value="1"/>
</dbReference>
<evidence type="ECO:0000313" key="7">
    <source>
        <dbReference type="RefSeq" id="XP_014670365.1"/>
    </source>
</evidence>